<evidence type="ECO:0000256" key="1">
    <source>
        <dbReference type="SAM" id="MobiDB-lite"/>
    </source>
</evidence>
<gene>
    <name evidence="3" type="ORF">UFOPK3789_01041</name>
</gene>
<keyword evidence="2" id="KW-1133">Transmembrane helix</keyword>
<proteinExistence type="predicted"/>
<evidence type="ECO:0000256" key="2">
    <source>
        <dbReference type="SAM" id="Phobius"/>
    </source>
</evidence>
<dbReference type="AlphaFoldDB" id="A0A6J7KLD8"/>
<dbReference type="EMBL" id="CAFBNL010000062">
    <property type="protein sequence ID" value="CAB4956860.1"/>
    <property type="molecule type" value="Genomic_DNA"/>
</dbReference>
<reference evidence="3" key="1">
    <citation type="submission" date="2020-05" db="EMBL/GenBank/DDBJ databases">
        <authorList>
            <person name="Chiriac C."/>
            <person name="Salcher M."/>
            <person name="Ghai R."/>
            <person name="Kavagutti S V."/>
        </authorList>
    </citation>
    <scope>NUCLEOTIDE SEQUENCE</scope>
</reference>
<name>A0A6J7KLD8_9ZZZZ</name>
<feature type="region of interest" description="Disordered" evidence="1">
    <location>
        <begin position="1"/>
        <end position="39"/>
    </location>
</feature>
<protein>
    <submittedName>
        <fullName evidence="3">Unannotated protein</fullName>
    </submittedName>
</protein>
<feature type="compositionally biased region" description="Basic and acidic residues" evidence="1">
    <location>
        <begin position="1"/>
        <end position="28"/>
    </location>
</feature>
<accession>A0A6J7KLD8</accession>
<keyword evidence="2" id="KW-0472">Membrane</keyword>
<sequence length="100" mass="10899">MGIENRDWYRNHWRGKQSESRRQDKPRDPLGSNGNSEVSTKLGRFVGNVFGVVGLVAVCLVIAVFYIVVGASLKAGLGFELPGFRGGGPFGPTDRSHSKH</sequence>
<evidence type="ECO:0000313" key="3">
    <source>
        <dbReference type="EMBL" id="CAB4956860.1"/>
    </source>
</evidence>
<organism evidence="3">
    <name type="scientific">freshwater metagenome</name>
    <dbReference type="NCBI Taxonomy" id="449393"/>
    <lineage>
        <taxon>unclassified sequences</taxon>
        <taxon>metagenomes</taxon>
        <taxon>ecological metagenomes</taxon>
    </lineage>
</organism>
<feature type="transmembrane region" description="Helical" evidence="2">
    <location>
        <begin position="45"/>
        <end position="69"/>
    </location>
</feature>
<keyword evidence="2" id="KW-0812">Transmembrane</keyword>